<evidence type="ECO:0000256" key="1">
    <source>
        <dbReference type="SAM" id="MobiDB-lite"/>
    </source>
</evidence>
<sequence length="685" mass="70220">MPGIFCEVKDKETVCYEGGWKCELVELQWSQRGGRVKEAWQWAEVEKDHNRSWTEWKPAANASSSDGEKALSSEGDGELRLEVSPRAHGSPREARGVRLEGAATAPVGPLGRLLYREGVPSEKVDGLAFDPHFVHRVQTAPPARRTLGSALLPTAAERHGTAPAASRASRASLSAHLEGLRVEGSGYSDSGRSTRSQSMFAIAPGGDGTGLPASRVRLSQSHSPRYEAAPHSLADRGPPSVAHPGHGEVDDCRDAAVRPALGFEGLGRAAAAGAGGAGPGAGEGQPAPAGVDHGAGRRRSAQGSGWDQLAGAPAGQRAQPTAAEQHGQGLVGAGPGPGLPLGGAQASAAAAGLRDPQDAPGRVPLAAIAQQLPDEDAAALQGIVRGLESSAQDGTVSAAEVWRGMLEQGMKVPEHLEDFLRAAEEQQASSAPPGREQLEGPPQQPQGQQGGLQGHPGQPQPQPQQGQPPQPAGNHQQSASVQQQQQQQQQQPSSSSSSSRSSRRSSSSSSSRKGSSGCSSSRSSSMAMSSSRSSRVRRCSGRGQGRGSPSGRRSCSRTSSRASGALLLSLARAAPAARCTGRRVVCSRGRSRSAARSRCRSPRRSAADCRAYGRRAGAADPAADAGRPAAAGGGAPRHSARRYAADPVHARGAGGTGGGGRRGPARREAAAEPGAPRPGAVSGLA</sequence>
<feature type="compositionally biased region" description="Low complexity" evidence="1">
    <location>
        <begin position="342"/>
        <end position="353"/>
    </location>
</feature>
<dbReference type="EMBL" id="CAUYUJ010015478">
    <property type="protein sequence ID" value="CAK0854420.1"/>
    <property type="molecule type" value="Genomic_DNA"/>
</dbReference>
<feature type="compositionally biased region" description="Gly residues" evidence="1">
    <location>
        <begin position="273"/>
        <end position="283"/>
    </location>
</feature>
<accession>A0ABN9U5Y2</accession>
<feature type="region of interest" description="Disordered" evidence="1">
    <location>
        <begin position="199"/>
        <end position="251"/>
    </location>
</feature>
<feature type="region of interest" description="Disordered" evidence="1">
    <location>
        <begin position="423"/>
        <end position="561"/>
    </location>
</feature>
<feature type="compositionally biased region" description="Gly residues" evidence="1">
    <location>
        <begin position="652"/>
        <end position="662"/>
    </location>
</feature>
<feature type="compositionally biased region" description="Gly residues" evidence="1">
    <location>
        <begin position="329"/>
        <end position="341"/>
    </location>
</feature>
<feature type="compositionally biased region" description="Low complexity" evidence="1">
    <location>
        <begin position="549"/>
        <end position="561"/>
    </location>
</feature>
<feature type="compositionally biased region" description="Basic residues" evidence="1">
    <location>
        <begin position="589"/>
        <end position="603"/>
    </location>
</feature>
<feature type="region of interest" description="Disordered" evidence="1">
    <location>
        <begin position="270"/>
        <end position="358"/>
    </location>
</feature>
<evidence type="ECO:0000313" key="2">
    <source>
        <dbReference type="EMBL" id="CAK0854420.1"/>
    </source>
</evidence>
<feature type="compositionally biased region" description="Low complexity" evidence="1">
    <location>
        <begin position="579"/>
        <end position="588"/>
    </location>
</feature>
<dbReference type="Proteomes" id="UP001189429">
    <property type="component" value="Unassembled WGS sequence"/>
</dbReference>
<feature type="compositionally biased region" description="Low complexity" evidence="1">
    <location>
        <begin position="608"/>
        <end position="630"/>
    </location>
</feature>
<feature type="compositionally biased region" description="Low complexity" evidence="1">
    <location>
        <begin position="472"/>
        <end position="533"/>
    </location>
</feature>
<protein>
    <submittedName>
        <fullName evidence="2">Uncharacterized protein</fullName>
    </submittedName>
</protein>
<keyword evidence="3" id="KW-1185">Reference proteome</keyword>
<reference evidence="2" key="1">
    <citation type="submission" date="2023-10" db="EMBL/GenBank/DDBJ databases">
        <authorList>
            <person name="Chen Y."/>
            <person name="Shah S."/>
            <person name="Dougan E. K."/>
            <person name="Thang M."/>
            <person name="Chan C."/>
        </authorList>
    </citation>
    <scope>NUCLEOTIDE SEQUENCE [LARGE SCALE GENOMIC DNA]</scope>
</reference>
<feature type="region of interest" description="Disordered" evidence="1">
    <location>
        <begin position="58"/>
        <end position="97"/>
    </location>
</feature>
<comment type="caution">
    <text evidence="2">The sequence shown here is derived from an EMBL/GenBank/DDBJ whole genome shotgun (WGS) entry which is preliminary data.</text>
</comment>
<feature type="compositionally biased region" description="Basic and acidic residues" evidence="1">
    <location>
        <begin position="66"/>
        <end position="97"/>
    </location>
</feature>
<proteinExistence type="predicted"/>
<name>A0ABN9U5Y2_9DINO</name>
<organism evidence="2 3">
    <name type="scientific">Prorocentrum cordatum</name>
    <dbReference type="NCBI Taxonomy" id="2364126"/>
    <lineage>
        <taxon>Eukaryota</taxon>
        <taxon>Sar</taxon>
        <taxon>Alveolata</taxon>
        <taxon>Dinophyceae</taxon>
        <taxon>Prorocentrales</taxon>
        <taxon>Prorocentraceae</taxon>
        <taxon>Prorocentrum</taxon>
    </lineage>
</organism>
<feature type="compositionally biased region" description="Low complexity" evidence="1">
    <location>
        <begin position="671"/>
        <end position="685"/>
    </location>
</feature>
<feature type="compositionally biased region" description="Pro residues" evidence="1">
    <location>
        <begin position="458"/>
        <end position="471"/>
    </location>
</feature>
<gene>
    <name evidence="2" type="ORF">PCOR1329_LOCUS45542</name>
</gene>
<feature type="compositionally biased region" description="Low complexity" evidence="1">
    <location>
        <begin position="432"/>
        <end position="447"/>
    </location>
</feature>
<evidence type="ECO:0000313" key="3">
    <source>
        <dbReference type="Proteomes" id="UP001189429"/>
    </source>
</evidence>
<feature type="region of interest" description="Disordered" evidence="1">
    <location>
        <begin position="579"/>
        <end position="685"/>
    </location>
</feature>
<feature type="non-terminal residue" evidence="2">
    <location>
        <position position="685"/>
    </location>
</feature>